<keyword evidence="2" id="KW-1185">Reference proteome</keyword>
<dbReference type="EMBL" id="LGTE01000004">
    <property type="protein sequence ID" value="KNZ70393.1"/>
    <property type="molecule type" value="Genomic_DNA"/>
</dbReference>
<accession>A0A0L6W4T8</accession>
<evidence type="ECO:0000313" key="1">
    <source>
        <dbReference type="EMBL" id="KNZ70393.1"/>
    </source>
</evidence>
<gene>
    <name evidence="1" type="ORF">Tfer_0957</name>
</gene>
<proteinExistence type="predicted"/>
<evidence type="ECO:0000313" key="2">
    <source>
        <dbReference type="Proteomes" id="UP000037175"/>
    </source>
</evidence>
<sequence length="65" mass="7091">MLFVVRLWVLALLKKKVQNLVNREAESNASPLIVHLIKRLQAALMYMLMSKGGNGAGNNGGIVEA</sequence>
<dbReference type="AlphaFoldDB" id="A0A0L6W4T8"/>
<name>A0A0L6W4T8_9FIRM</name>
<dbReference type="Proteomes" id="UP000037175">
    <property type="component" value="Unassembled WGS sequence"/>
</dbReference>
<protein>
    <submittedName>
        <fullName evidence="1">Uncharacterized protein</fullName>
    </submittedName>
</protein>
<organism evidence="1 2">
    <name type="scientific">Thermincola ferriacetica</name>
    <dbReference type="NCBI Taxonomy" id="281456"/>
    <lineage>
        <taxon>Bacteria</taxon>
        <taxon>Bacillati</taxon>
        <taxon>Bacillota</taxon>
        <taxon>Clostridia</taxon>
        <taxon>Eubacteriales</taxon>
        <taxon>Thermincolaceae</taxon>
        <taxon>Thermincola</taxon>
    </lineage>
</organism>
<dbReference type="RefSeq" id="WP_052217095.1">
    <property type="nucleotide sequence ID" value="NZ_LGTE01000004.1"/>
</dbReference>
<comment type="caution">
    <text evidence="1">The sequence shown here is derived from an EMBL/GenBank/DDBJ whole genome shotgun (WGS) entry which is preliminary data.</text>
</comment>
<reference evidence="2" key="1">
    <citation type="submission" date="2015-07" db="EMBL/GenBank/DDBJ databases">
        <title>Complete Genome of Thermincola ferriacetica strain Z-0001T.</title>
        <authorList>
            <person name="Lusk B."/>
            <person name="Badalamenti J.P."/>
            <person name="Parameswaran P."/>
            <person name="Bond D.R."/>
            <person name="Torres C.I."/>
        </authorList>
    </citation>
    <scope>NUCLEOTIDE SEQUENCE [LARGE SCALE GENOMIC DNA]</scope>
    <source>
        <strain evidence="2">Z-0001</strain>
    </source>
</reference>